<evidence type="ECO:0000256" key="1">
    <source>
        <dbReference type="SAM" id="MobiDB-lite"/>
    </source>
</evidence>
<name>A0ABR1UPQ8_9PEZI</name>
<proteinExistence type="predicted"/>
<feature type="compositionally biased region" description="Basic and acidic residues" evidence="1">
    <location>
        <begin position="41"/>
        <end position="75"/>
    </location>
</feature>
<dbReference type="EMBL" id="JAQQWM010000006">
    <property type="protein sequence ID" value="KAK8060925.1"/>
    <property type="molecule type" value="Genomic_DNA"/>
</dbReference>
<evidence type="ECO:0000313" key="2">
    <source>
        <dbReference type="EMBL" id="KAK8060925.1"/>
    </source>
</evidence>
<accession>A0ABR1UPQ8</accession>
<comment type="caution">
    <text evidence="2">The sequence shown here is derived from an EMBL/GenBank/DDBJ whole genome shotgun (WGS) entry which is preliminary data.</text>
</comment>
<keyword evidence="3" id="KW-1185">Reference proteome</keyword>
<feature type="region of interest" description="Disordered" evidence="1">
    <location>
        <begin position="1"/>
        <end position="86"/>
    </location>
</feature>
<dbReference type="Proteomes" id="UP001446871">
    <property type="component" value="Unassembled WGS sequence"/>
</dbReference>
<protein>
    <submittedName>
        <fullName evidence="2">Uncharacterized protein</fullName>
    </submittedName>
</protein>
<sequence length="143" mass="16376">MPRKPNRGFRTTPRMPRHNKESHSFYEDDAPNSQAASVKTEGSRRVEDMQRKHRDIVSGHDRKRGVCEQSNPHEDSFDEDDDSTTYLPAASKCAEPARLAGFQLQQHDDLAWYSRRPTPEKKPTVEAARGMKVLAWGQQKTTL</sequence>
<reference evidence="2 3" key="1">
    <citation type="submission" date="2023-01" db="EMBL/GenBank/DDBJ databases">
        <title>Analysis of 21 Apiospora genomes using comparative genomics revels a genus with tremendous synthesis potential of carbohydrate active enzymes and secondary metabolites.</title>
        <authorList>
            <person name="Sorensen T."/>
        </authorList>
    </citation>
    <scope>NUCLEOTIDE SEQUENCE [LARGE SCALE GENOMIC DNA]</scope>
    <source>
        <strain evidence="2 3">CBS 83171</strain>
    </source>
</reference>
<organism evidence="2 3">
    <name type="scientific">Apiospora saccharicola</name>
    <dbReference type="NCBI Taxonomy" id="335842"/>
    <lineage>
        <taxon>Eukaryota</taxon>
        <taxon>Fungi</taxon>
        <taxon>Dikarya</taxon>
        <taxon>Ascomycota</taxon>
        <taxon>Pezizomycotina</taxon>
        <taxon>Sordariomycetes</taxon>
        <taxon>Xylariomycetidae</taxon>
        <taxon>Amphisphaeriales</taxon>
        <taxon>Apiosporaceae</taxon>
        <taxon>Apiospora</taxon>
    </lineage>
</organism>
<evidence type="ECO:0000313" key="3">
    <source>
        <dbReference type="Proteomes" id="UP001446871"/>
    </source>
</evidence>
<gene>
    <name evidence="2" type="ORF">PG996_010855</name>
</gene>